<dbReference type="PROSITE" id="PS51257">
    <property type="entry name" value="PROKAR_LIPOPROTEIN"/>
    <property type="match status" value="1"/>
</dbReference>
<evidence type="ECO:0000256" key="3">
    <source>
        <dbReference type="ARBA" id="ARBA00023139"/>
    </source>
</evidence>
<keyword evidence="1 6" id="KW-0732">Signal</keyword>
<dbReference type="OrthoDB" id="9779191at2"/>
<evidence type="ECO:0000256" key="2">
    <source>
        <dbReference type="ARBA" id="ARBA00023136"/>
    </source>
</evidence>
<evidence type="ECO:0000256" key="4">
    <source>
        <dbReference type="ARBA" id="ARBA00023237"/>
    </source>
</evidence>
<dbReference type="PANTHER" id="PTHR37423">
    <property type="entry name" value="SOLUBLE LYTIC MUREIN TRANSGLYCOSYLASE-RELATED"/>
    <property type="match status" value="1"/>
</dbReference>
<proteinExistence type="inferred from homology"/>
<evidence type="ECO:0000259" key="8">
    <source>
        <dbReference type="Pfam" id="PF13525"/>
    </source>
</evidence>
<dbReference type="PANTHER" id="PTHR37423:SF1">
    <property type="entry name" value="OUTER MEMBRANE PROTEIN ASSEMBLY FACTOR BAMD"/>
    <property type="match status" value="1"/>
</dbReference>
<dbReference type="InterPro" id="IPR039565">
    <property type="entry name" value="BamD-like"/>
</dbReference>
<comment type="subunit">
    <text evidence="6">Part of the Bam complex.</text>
</comment>
<keyword evidence="2 6" id="KW-0472">Membrane</keyword>
<dbReference type="CDD" id="cd15830">
    <property type="entry name" value="BamD"/>
    <property type="match status" value="1"/>
</dbReference>
<feature type="region of interest" description="Disordered" evidence="7">
    <location>
        <begin position="294"/>
        <end position="314"/>
    </location>
</feature>
<evidence type="ECO:0000256" key="6">
    <source>
        <dbReference type="HAMAP-Rule" id="MF_00922"/>
    </source>
</evidence>
<dbReference type="GO" id="GO:1990063">
    <property type="term" value="C:Bam protein complex"/>
    <property type="evidence" value="ECO:0007669"/>
    <property type="project" value="TreeGrafter"/>
</dbReference>
<gene>
    <name evidence="6" type="primary">bamD</name>
    <name evidence="9" type="ORF">BJI46_00675</name>
</gene>
<dbReference type="Proteomes" id="UP000185895">
    <property type="component" value="Unassembled WGS sequence"/>
</dbReference>
<reference evidence="9 10" key="1">
    <citation type="submission" date="2016-09" db="EMBL/GenBank/DDBJ databases">
        <authorList>
            <person name="Capua I."/>
            <person name="De Benedictis P."/>
            <person name="Joannis T."/>
            <person name="Lombin L.H."/>
            <person name="Cattoli G."/>
        </authorList>
    </citation>
    <scope>NUCLEOTIDE SEQUENCE [LARGE SCALE GENOMIC DNA]</scope>
    <source>
        <strain evidence="9 10">ANC 4671</strain>
    </source>
</reference>
<evidence type="ECO:0000313" key="10">
    <source>
        <dbReference type="Proteomes" id="UP000185895"/>
    </source>
</evidence>
<dbReference type="EMBL" id="MKKK01000001">
    <property type="protein sequence ID" value="OEY98073.1"/>
    <property type="molecule type" value="Genomic_DNA"/>
</dbReference>
<dbReference type="STRING" id="1262585.BJI46_00675"/>
<dbReference type="InterPro" id="IPR017689">
    <property type="entry name" value="BamD"/>
</dbReference>
<keyword evidence="10" id="KW-1185">Reference proteome</keyword>
<evidence type="ECO:0000313" key="9">
    <source>
        <dbReference type="EMBL" id="OEY98073.1"/>
    </source>
</evidence>
<sequence>MSLPRFNVLVLSLSIGITSVMVGCSSNPKKVVDTGPQSSEQVYYEKAVQALDKGQYTEAGKQLEALDTYFPTGRYSQQAQLDLMYTKFKQGNYAEAVTIADRFIRLNPQHPQADYAYYLRGVANMEQNYDGLLRYTSLKQAHRDTGYLKVAYQNFADFIRRYTSSKYAVDAAQRMQFIGQELAESEMNAARFNIERKAWVAALQRARWVLEYYPQAPQTAEAIATAAYAYQQLGDQESAQQYIKLLQANYPELLKSNGTVNLKAARHQASLFNRFSLGIFGRSAQNSASASSEVAAPHSVVPQAEQTPAEQPKRSWLNRLSLGLLDKDQQN</sequence>
<comment type="function">
    <text evidence="6">Part of the outer membrane protein assembly complex, which is involved in assembly and insertion of beta-barrel proteins into the outer membrane.</text>
</comment>
<dbReference type="AlphaFoldDB" id="A0A1E7RFJ5"/>
<dbReference type="Pfam" id="PF13525">
    <property type="entry name" value="YfiO"/>
    <property type="match status" value="1"/>
</dbReference>
<evidence type="ECO:0000256" key="7">
    <source>
        <dbReference type="SAM" id="MobiDB-lite"/>
    </source>
</evidence>
<comment type="subcellular location">
    <subcellularLocation>
        <location evidence="6">Cell outer membrane</location>
        <topology evidence="6">Lipid-anchor</topology>
    </subcellularLocation>
</comment>
<organism evidence="9 10">
    <name type="scientific">Acinetobacter qingfengensis</name>
    <dbReference type="NCBI Taxonomy" id="1262585"/>
    <lineage>
        <taxon>Bacteria</taxon>
        <taxon>Pseudomonadati</taxon>
        <taxon>Pseudomonadota</taxon>
        <taxon>Gammaproteobacteria</taxon>
        <taxon>Moraxellales</taxon>
        <taxon>Moraxellaceae</taxon>
        <taxon>Acinetobacter</taxon>
    </lineage>
</organism>
<dbReference type="RefSeq" id="WP_070068453.1">
    <property type="nucleotide sequence ID" value="NZ_MKKK01000001.1"/>
</dbReference>
<name>A0A1E7RFJ5_9GAMM</name>
<keyword evidence="5 6" id="KW-0449">Lipoprotein</keyword>
<evidence type="ECO:0000256" key="5">
    <source>
        <dbReference type="ARBA" id="ARBA00023288"/>
    </source>
</evidence>
<comment type="caution">
    <text evidence="9">The sequence shown here is derived from an EMBL/GenBank/DDBJ whole genome shotgun (WGS) entry which is preliminary data.</text>
</comment>
<dbReference type="Gene3D" id="1.25.40.10">
    <property type="entry name" value="Tetratricopeptide repeat domain"/>
    <property type="match status" value="1"/>
</dbReference>
<dbReference type="HAMAP" id="MF_00922">
    <property type="entry name" value="OM_assembly_BamD"/>
    <property type="match status" value="1"/>
</dbReference>
<feature type="domain" description="Outer membrane lipoprotein BamD-like" evidence="8">
    <location>
        <begin position="38"/>
        <end position="242"/>
    </location>
</feature>
<dbReference type="SUPFAM" id="SSF48452">
    <property type="entry name" value="TPR-like"/>
    <property type="match status" value="1"/>
</dbReference>
<protein>
    <recommendedName>
        <fullName evidence="6">Outer membrane protein assembly factor BamD</fullName>
    </recommendedName>
</protein>
<dbReference type="NCBIfam" id="TIGR03302">
    <property type="entry name" value="OM_YfiO"/>
    <property type="match status" value="1"/>
</dbReference>
<evidence type="ECO:0000256" key="1">
    <source>
        <dbReference type="ARBA" id="ARBA00022729"/>
    </source>
</evidence>
<dbReference type="GO" id="GO:0043165">
    <property type="term" value="P:Gram-negative-bacterium-type cell outer membrane assembly"/>
    <property type="evidence" value="ECO:0007669"/>
    <property type="project" value="UniProtKB-UniRule"/>
</dbReference>
<keyword evidence="3 6" id="KW-0564">Palmitate</keyword>
<dbReference type="GO" id="GO:0051205">
    <property type="term" value="P:protein insertion into membrane"/>
    <property type="evidence" value="ECO:0007669"/>
    <property type="project" value="UniProtKB-UniRule"/>
</dbReference>
<accession>A0A1E7RFJ5</accession>
<comment type="similarity">
    <text evidence="6">Belongs to the BamD family.</text>
</comment>
<dbReference type="InterPro" id="IPR011990">
    <property type="entry name" value="TPR-like_helical_dom_sf"/>
</dbReference>
<keyword evidence="4 6" id="KW-0998">Cell outer membrane</keyword>